<feature type="region of interest" description="Disordered" evidence="1">
    <location>
        <begin position="91"/>
        <end position="112"/>
    </location>
</feature>
<protein>
    <recommendedName>
        <fullName evidence="2">Putative plant transposon protein domain-containing protein</fullName>
    </recommendedName>
</protein>
<feature type="compositionally biased region" description="Acidic residues" evidence="1">
    <location>
        <begin position="182"/>
        <end position="191"/>
    </location>
</feature>
<evidence type="ECO:0000259" key="2">
    <source>
        <dbReference type="Pfam" id="PF20167"/>
    </source>
</evidence>
<evidence type="ECO:0000313" key="4">
    <source>
        <dbReference type="Proteomes" id="UP000053144"/>
    </source>
</evidence>
<evidence type="ECO:0000256" key="1">
    <source>
        <dbReference type="SAM" id="MobiDB-lite"/>
    </source>
</evidence>
<organism evidence="3 4">
    <name type="scientific">Phaseolus angularis</name>
    <name type="common">Azuki bean</name>
    <name type="synonym">Vigna angularis</name>
    <dbReference type="NCBI Taxonomy" id="3914"/>
    <lineage>
        <taxon>Eukaryota</taxon>
        <taxon>Viridiplantae</taxon>
        <taxon>Streptophyta</taxon>
        <taxon>Embryophyta</taxon>
        <taxon>Tracheophyta</taxon>
        <taxon>Spermatophyta</taxon>
        <taxon>Magnoliopsida</taxon>
        <taxon>eudicotyledons</taxon>
        <taxon>Gunneridae</taxon>
        <taxon>Pentapetalae</taxon>
        <taxon>rosids</taxon>
        <taxon>fabids</taxon>
        <taxon>Fabales</taxon>
        <taxon>Fabaceae</taxon>
        <taxon>Papilionoideae</taxon>
        <taxon>50 kb inversion clade</taxon>
        <taxon>NPAAA clade</taxon>
        <taxon>indigoferoid/millettioid clade</taxon>
        <taxon>Phaseoleae</taxon>
        <taxon>Vigna</taxon>
    </lineage>
</organism>
<gene>
    <name evidence="3" type="ORF">LR48_Vigan377s000900</name>
</gene>
<feature type="domain" description="Putative plant transposon protein" evidence="2">
    <location>
        <begin position="3"/>
        <end position="60"/>
    </location>
</feature>
<accession>A0A0L9TAA2</accession>
<evidence type="ECO:0000313" key="3">
    <source>
        <dbReference type="EMBL" id="KOM27049.1"/>
    </source>
</evidence>
<dbReference type="Gramene" id="KOM27049">
    <property type="protein sequence ID" value="KOM27049"/>
    <property type="gene ID" value="LR48_Vigan377s000900"/>
</dbReference>
<dbReference type="Proteomes" id="UP000053144">
    <property type="component" value="Unassembled WGS sequence"/>
</dbReference>
<name>A0A0L9TAA2_PHAAN</name>
<dbReference type="OMA" id="YPEDSAH"/>
<proteinExistence type="predicted"/>
<dbReference type="Pfam" id="PF20167">
    <property type="entry name" value="Transposase_32"/>
    <property type="match status" value="1"/>
</dbReference>
<dbReference type="EMBL" id="KQ258365">
    <property type="protein sequence ID" value="KOM27049.1"/>
    <property type="molecule type" value="Genomic_DNA"/>
</dbReference>
<dbReference type="AlphaFoldDB" id="A0A0L9TAA2"/>
<dbReference type="InterPro" id="IPR046796">
    <property type="entry name" value="Transposase_32_dom"/>
</dbReference>
<sequence>MFDITTHSAILLYCILSGREVNLRAVIAEEMKSCARAVSSRTPLGHPSLITHLCEIMGVDVSVPPLEQPRKELDEAYFTYYCSIEEQATIRPSQQAPRGHKRAPPLAQGPAHEAASFQMRDMYMSLMEARMMALYRGQQELLRTLTSAFPDRKFISQEEFAARVAYPEDSAHADIRAIGGDTTDEEEDSND</sequence>
<feature type="region of interest" description="Disordered" evidence="1">
    <location>
        <begin position="171"/>
        <end position="191"/>
    </location>
</feature>
<reference evidence="4" key="1">
    <citation type="journal article" date="2015" name="Proc. Natl. Acad. Sci. U.S.A.">
        <title>Genome sequencing of adzuki bean (Vigna angularis) provides insight into high starch and low fat accumulation and domestication.</title>
        <authorList>
            <person name="Yang K."/>
            <person name="Tian Z."/>
            <person name="Chen C."/>
            <person name="Luo L."/>
            <person name="Zhao B."/>
            <person name="Wang Z."/>
            <person name="Yu L."/>
            <person name="Li Y."/>
            <person name="Sun Y."/>
            <person name="Li W."/>
            <person name="Chen Y."/>
            <person name="Li Y."/>
            <person name="Zhang Y."/>
            <person name="Ai D."/>
            <person name="Zhao J."/>
            <person name="Shang C."/>
            <person name="Ma Y."/>
            <person name="Wu B."/>
            <person name="Wang M."/>
            <person name="Gao L."/>
            <person name="Sun D."/>
            <person name="Zhang P."/>
            <person name="Guo F."/>
            <person name="Wang W."/>
            <person name="Li Y."/>
            <person name="Wang J."/>
            <person name="Varshney R.K."/>
            <person name="Wang J."/>
            <person name="Ling H.Q."/>
            <person name="Wan P."/>
        </authorList>
    </citation>
    <scope>NUCLEOTIDE SEQUENCE</scope>
    <source>
        <strain evidence="4">cv. Jingnong 6</strain>
    </source>
</reference>